<evidence type="ECO:0000313" key="3">
    <source>
        <dbReference type="Proteomes" id="UP001519290"/>
    </source>
</evidence>
<evidence type="ECO:0000313" key="2">
    <source>
        <dbReference type="EMBL" id="MBP2382713.1"/>
    </source>
</evidence>
<dbReference type="InterPro" id="IPR027417">
    <property type="entry name" value="P-loop_NTPase"/>
</dbReference>
<organism evidence="2 3">
    <name type="scientific">Brachybacterium sacelli</name>
    <dbReference type="NCBI Taxonomy" id="173364"/>
    <lineage>
        <taxon>Bacteria</taxon>
        <taxon>Bacillati</taxon>
        <taxon>Actinomycetota</taxon>
        <taxon>Actinomycetes</taxon>
        <taxon>Micrococcales</taxon>
        <taxon>Dermabacteraceae</taxon>
        <taxon>Brachybacterium</taxon>
    </lineage>
</organism>
<dbReference type="Proteomes" id="UP001519290">
    <property type="component" value="Unassembled WGS sequence"/>
</dbReference>
<dbReference type="PANTHER" id="PTHR43394">
    <property type="entry name" value="ATP-DEPENDENT PERMEASE MDL1, MITOCHONDRIAL"/>
    <property type="match status" value="1"/>
</dbReference>
<dbReference type="InterPro" id="IPR003439">
    <property type="entry name" value="ABC_transporter-like_ATP-bd"/>
</dbReference>
<dbReference type="Pfam" id="PF00005">
    <property type="entry name" value="ABC_tran"/>
    <property type="match status" value="1"/>
</dbReference>
<reference evidence="2 3" key="1">
    <citation type="submission" date="2021-03" db="EMBL/GenBank/DDBJ databases">
        <title>Sequencing the genomes of 1000 actinobacteria strains.</title>
        <authorList>
            <person name="Klenk H.-P."/>
        </authorList>
    </citation>
    <scope>NUCLEOTIDE SEQUENCE [LARGE SCALE GENOMIC DNA]</scope>
    <source>
        <strain evidence="2 3">DSM 14566</strain>
    </source>
</reference>
<evidence type="ECO:0000259" key="1">
    <source>
        <dbReference type="Pfam" id="PF00005"/>
    </source>
</evidence>
<dbReference type="InterPro" id="IPR039421">
    <property type="entry name" value="Type_1_exporter"/>
</dbReference>
<gene>
    <name evidence="2" type="ORF">JOF43_002670</name>
</gene>
<dbReference type="EMBL" id="JAGIOD010000001">
    <property type="protein sequence ID" value="MBP2382713.1"/>
    <property type="molecule type" value="Genomic_DNA"/>
</dbReference>
<dbReference type="PANTHER" id="PTHR43394:SF1">
    <property type="entry name" value="ATP-BINDING CASSETTE SUB-FAMILY B MEMBER 10, MITOCHONDRIAL"/>
    <property type="match status" value="1"/>
</dbReference>
<keyword evidence="3" id="KW-1185">Reference proteome</keyword>
<protein>
    <submittedName>
        <fullName evidence="2">ABC-type multidrug transport system fused ATPase/permease subunit</fullName>
    </submittedName>
</protein>
<comment type="caution">
    <text evidence="2">The sequence shown here is derived from an EMBL/GenBank/DDBJ whole genome shotgun (WGS) entry which is preliminary data.</text>
</comment>
<name>A0ABS4X2V5_9MICO</name>
<dbReference type="Gene3D" id="3.40.50.300">
    <property type="entry name" value="P-loop containing nucleotide triphosphate hydrolases"/>
    <property type="match status" value="1"/>
</dbReference>
<sequence length="97" mass="10746">MTDAEVWDALRSAHAADMVAAMPEGLDQQLGEQWGGVGISGGQWQRLALARIYLRDAPIWVLDEPTSAIDAEAEQEIFHELQRTKHGRITVVVSHRA</sequence>
<dbReference type="SUPFAM" id="SSF52540">
    <property type="entry name" value="P-loop containing nucleoside triphosphate hydrolases"/>
    <property type="match status" value="1"/>
</dbReference>
<accession>A0ABS4X2V5</accession>
<proteinExistence type="predicted"/>
<feature type="domain" description="ABC transporter" evidence="1">
    <location>
        <begin position="26"/>
        <end position="67"/>
    </location>
</feature>